<name>A0AA41X0B6_9ALTE</name>
<dbReference type="Proteomes" id="UP001165413">
    <property type="component" value="Unassembled WGS sequence"/>
</dbReference>
<accession>A0AA41X0B6</accession>
<gene>
    <name evidence="1" type="ORF">NLF92_11525</name>
</gene>
<dbReference type="AlphaFoldDB" id="A0AA41X0B6"/>
<evidence type="ECO:0000313" key="1">
    <source>
        <dbReference type="EMBL" id="MCP3429575.1"/>
    </source>
</evidence>
<comment type="caution">
    <text evidence="1">The sequence shown here is derived from an EMBL/GenBank/DDBJ whole genome shotgun (WGS) entry which is preliminary data.</text>
</comment>
<proteinExistence type="predicted"/>
<evidence type="ECO:0008006" key="3">
    <source>
        <dbReference type="Google" id="ProtNLM"/>
    </source>
</evidence>
<dbReference type="EMBL" id="JANATA010000024">
    <property type="protein sequence ID" value="MCP3429575.1"/>
    <property type="molecule type" value="Genomic_DNA"/>
</dbReference>
<protein>
    <recommendedName>
        <fullName evidence="3">Lipoprotein</fullName>
    </recommendedName>
</protein>
<keyword evidence="2" id="KW-1185">Reference proteome</keyword>
<dbReference type="PROSITE" id="PS51257">
    <property type="entry name" value="PROKAR_LIPOPROTEIN"/>
    <property type="match status" value="1"/>
</dbReference>
<evidence type="ECO:0000313" key="2">
    <source>
        <dbReference type="Proteomes" id="UP001165413"/>
    </source>
</evidence>
<organism evidence="1 2">
    <name type="scientific">Opacimonas viscosa</name>
    <dbReference type="NCBI Taxonomy" id="2961944"/>
    <lineage>
        <taxon>Bacteria</taxon>
        <taxon>Pseudomonadati</taxon>
        <taxon>Pseudomonadota</taxon>
        <taxon>Gammaproteobacteria</taxon>
        <taxon>Alteromonadales</taxon>
        <taxon>Alteromonadaceae</taxon>
        <taxon>Opacimonas</taxon>
    </lineage>
</organism>
<dbReference type="RefSeq" id="WP_254102093.1">
    <property type="nucleotide sequence ID" value="NZ_JANATA010000024.1"/>
</dbReference>
<sequence length="139" mass="15538">MGNMVKLVIVCYFFPFLFAGCSSENAKIEIINLAVSPSHEHIATEYLYLVGGSIGGCSRAIRVSKNSDSQKTPAYRNHFESVFISRCGVELKVTWLSNQTLEIEYDVNDLSKPIIEMKHQDVHGGIDVVFTSKELEATY</sequence>
<reference evidence="1" key="1">
    <citation type="submission" date="2022-07" db="EMBL/GenBank/DDBJ databases">
        <title>Characterization of the Novel Bacterium Alteromonas immobilis LMIT006 and Alteromonas gregis LMIT007.</title>
        <authorList>
            <person name="Lin X."/>
        </authorList>
    </citation>
    <scope>NUCLEOTIDE SEQUENCE</scope>
    <source>
        <strain evidence="1">LMIT007</strain>
    </source>
</reference>